<evidence type="ECO:0000313" key="2">
    <source>
        <dbReference type="EMBL" id="HIU91385.1"/>
    </source>
</evidence>
<organism evidence="2 3">
    <name type="scientific">Candidatus Fimimonas merdipullorum</name>
    <dbReference type="NCBI Taxonomy" id="2840822"/>
    <lineage>
        <taxon>Bacteria</taxon>
        <taxon>Pseudomonadati</taxon>
        <taxon>Myxococcota</taxon>
        <taxon>Myxococcia</taxon>
        <taxon>Myxococcales</taxon>
        <taxon>Cystobacterineae</taxon>
        <taxon>Myxococcaceae</taxon>
        <taxon>Myxococcaceae incertae sedis</taxon>
        <taxon>Candidatus Fimimonas</taxon>
    </lineage>
</organism>
<evidence type="ECO:0000313" key="3">
    <source>
        <dbReference type="Proteomes" id="UP000886852"/>
    </source>
</evidence>
<keyword evidence="1" id="KW-1133">Transmembrane helix</keyword>
<comment type="caution">
    <text evidence="2">The sequence shown here is derived from an EMBL/GenBank/DDBJ whole genome shotgun (WGS) entry which is preliminary data.</text>
</comment>
<protein>
    <submittedName>
        <fullName evidence="2">Uncharacterized protein</fullName>
    </submittedName>
</protein>
<dbReference type="EMBL" id="DVOC01000093">
    <property type="protein sequence ID" value="HIU91385.1"/>
    <property type="molecule type" value="Genomic_DNA"/>
</dbReference>
<keyword evidence="1" id="KW-0472">Membrane</keyword>
<reference evidence="2" key="2">
    <citation type="journal article" date="2021" name="PeerJ">
        <title>Extensive microbial diversity within the chicken gut microbiome revealed by metagenomics and culture.</title>
        <authorList>
            <person name="Gilroy R."/>
            <person name="Ravi A."/>
            <person name="Getino M."/>
            <person name="Pursley I."/>
            <person name="Horton D.L."/>
            <person name="Alikhan N.F."/>
            <person name="Baker D."/>
            <person name="Gharbi K."/>
            <person name="Hall N."/>
            <person name="Watson M."/>
            <person name="Adriaenssens E.M."/>
            <person name="Foster-Nyarko E."/>
            <person name="Jarju S."/>
            <person name="Secka A."/>
            <person name="Antonio M."/>
            <person name="Oren A."/>
            <person name="Chaudhuri R.R."/>
            <person name="La Ragione R."/>
            <person name="Hildebrand F."/>
            <person name="Pallen M.J."/>
        </authorList>
    </citation>
    <scope>NUCLEOTIDE SEQUENCE</scope>
    <source>
        <strain evidence="2">ChiHjej12B11-7776</strain>
    </source>
</reference>
<feature type="transmembrane region" description="Helical" evidence="1">
    <location>
        <begin position="46"/>
        <end position="69"/>
    </location>
</feature>
<keyword evidence="1" id="KW-0812">Transmembrane</keyword>
<proteinExistence type="predicted"/>
<gene>
    <name evidence="2" type="ORF">IAC72_05195</name>
</gene>
<dbReference type="Proteomes" id="UP000886852">
    <property type="component" value="Unassembled WGS sequence"/>
</dbReference>
<accession>A0A9D1MYC6</accession>
<name>A0A9D1MYC6_9BACT</name>
<evidence type="ECO:0000256" key="1">
    <source>
        <dbReference type="SAM" id="Phobius"/>
    </source>
</evidence>
<reference evidence="2" key="1">
    <citation type="submission" date="2020-10" db="EMBL/GenBank/DDBJ databases">
        <authorList>
            <person name="Gilroy R."/>
        </authorList>
    </citation>
    <scope>NUCLEOTIDE SEQUENCE</scope>
    <source>
        <strain evidence="2">ChiHjej12B11-7776</strain>
    </source>
</reference>
<dbReference type="AlphaFoldDB" id="A0A9D1MYC6"/>
<sequence>MKQQNQNEIQKLFDDYAESLSPQPQLASRAKERYLSMQVVQKPRRAVWAAAVCAVIVFVIAAAAVLPVLTGGGEPQVYAASQTVGQRVDADFASEIVNLQAFEGSAYSIVSQKYYAFRLDGGMVYVAAQLGFSTDQGIVEVQFVAEKDGFVRLDWRTDYERYLKDNDGLRVVERRPENMPGEYVTNAYFKANGMHFYVYTQCNPSAAQFVQPILQIMC</sequence>